<dbReference type="Proteomes" id="UP001341840">
    <property type="component" value="Unassembled WGS sequence"/>
</dbReference>
<organism evidence="1 2">
    <name type="scientific">Stylosanthes scabra</name>
    <dbReference type="NCBI Taxonomy" id="79078"/>
    <lineage>
        <taxon>Eukaryota</taxon>
        <taxon>Viridiplantae</taxon>
        <taxon>Streptophyta</taxon>
        <taxon>Embryophyta</taxon>
        <taxon>Tracheophyta</taxon>
        <taxon>Spermatophyta</taxon>
        <taxon>Magnoliopsida</taxon>
        <taxon>eudicotyledons</taxon>
        <taxon>Gunneridae</taxon>
        <taxon>Pentapetalae</taxon>
        <taxon>rosids</taxon>
        <taxon>fabids</taxon>
        <taxon>Fabales</taxon>
        <taxon>Fabaceae</taxon>
        <taxon>Papilionoideae</taxon>
        <taxon>50 kb inversion clade</taxon>
        <taxon>dalbergioids sensu lato</taxon>
        <taxon>Dalbergieae</taxon>
        <taxon>Pterocarpus clade</taxon>
        <taxon>Stylosanthes</taxon>
    </lineage>
</organism>
<protein>
    <submittedName>
        <fullName evidence="1">Uncharacterized protein</fullName>
    </submittedName>
</protein>
<evidence type="ECO:0000313" key="2">
    <source>
        <dbReference type="Proteomes" id="UP001341840"/>
    </source>
</evidence>
<proteinExistence type="predicted"/>
<dbReference type="EMBL" id="JASCZI010090750">
    <property type="protein sequence ID" value="MED6146024.1"/>
    <property type="molecule type" value="Genomic_DNA"/>
</dbReference>
<name>A0ABU6TBW3_9FABA</name>
<reference evidence="1 2" key="1">
    <citation type="journal article" date="2023" name="Plants (Basel)">
        <title>Bridging the Gap: Combining Genomics and Transcriptomics Approaches to Understand Stylosanthes scabra, an Orphan Legume from the Brazilian Caatinga.</title>
        <authorList>
            <person name="Ferreira-Neto J.R.C."/>
            <person name="da Silva M.D."/>
            <person name="Binneck E."/>
            <person name="de Melo N.F."/>
            <person name="da Silva R.H."/>
            <person name="de Melo A.L.T.M."/>
            <person name="Pandolfi V."/>
            <person name="Bustamante F.O."/>
            <person name="Brasileiro-Vidal A.C."/>
            <person name="Benko-Iseppon A.M."/>
        </authorList>
    </citation>
    <scope>NUCLEOTIDE SEQUENCE [LARGE SCALE GENOMIC DNA]</scope>
    <source>
        <tissue evidence="1">Leaves</tissue>
    </source>
</reference>
<evidence type="ECO:0000313" key="1">
    <source>
        <dbReference type="EMBL" id="MED6146024.1"/>
    </source>
</evidence>
<sequence length="80" mass="9366">MGLQRTGCGGERLLRSRIKEDQQRIRRKRIEQKMIKIKTRELKRSGELIEDLLELLRPLPVASPKWTFQTPQWALANASP</sequence>
<comment type="caution">
    <text evidence="1">The sequence shown here is derived from an EMBL/GenBank/DDBJ whole genome shotgun (WGS) entry which is preliminary data.</text>
</comment>
<accession>A0ABU6TBW3</accession>
<keyword evidence="2" id="KW-1185">Reference proteome</keyword>
<gene>
    <name evidence="1" type="ORF">PIB30_030705</name>
</gene>